<organism evidence="7 8">
    <name type="scientific">Mobiluncus curtisii</name>
    <dbReference type="NCBI Taxonomy" id="2051"/>
    <lineage>
        <taxon>Bacteria</taxon>
        <taxon>Bacillati</taxon>
        <taxon>Actinomycetota</taxon>
        <taxon>Actinomycetes</taxon>
        <taxon>Actinomycetales</taxon>
        <taxon>Actinomycetaceae</taxon>
        <taxon>Mobiluncus</taxon>
    </lineage>
</organism>
<dbReference type="GO" id="GO:0004497">
    <property type="term" value="F:monooxygenase activity"/>
    <property type="evidence" value="ECO:0007669"/>
    <property type="project" value="UniProtKB-ARBA"/>
</dbReference>
<sequence>MSFINVASVDEIEPGTGKEVSVEGTDIVVLRSDEGDFHAMAKECPHAGVSMVDGIIEDGCVECVAHGAQFDLETGQPLSPAYDPLKIYPVQIVDGFIAVDLKA</sequence>
<evidence type="ECO:0000256" key="1">
    <source>
        <dbReference type="ARBA" id="ARBA00022714"/>
    </source>
</evidence>
<gene>
    <name evidence="7" type="primary">hcaC</name>
    <name evidence="6" type="ORF">HHJ67_03960</name>
    <name evidence="7" type="ORF">NCTC11820_00717</name>
</gene>
<evidence type="ECO:0000313" key="9">
    <source>
        <dbReference type="Proteomes" id="UP000553981"/>
    </source>
</evidence>
<keyword evidence="4" id="KW-0411">Iron-sulfur</keyword>
<dbReference type="GO" id="GO:0051537">
    <property type="term" value="F:2 iron, 2 sulfur cluster binding"/>
    <property type="evidence" value="ECO:0007669"/>
    <property type="project" value="UniProtKB-KW"/>
</dbReference>
<dbReference type="PROSITE" id="PS51296">
    <property type="entry name" value="RIESKE"/>
    <property type="match status" value="1"/>
</dbReference>
<evidence type="ECO:0000256" key="4">
    <source>
        <dbReference type="ARBA" id="ARBA00023014"/>
    </source>
</evidence>
<reference evidence="6 9" key="2">
    <citation type="submission" date="2020-04" db="EMBL/GenBank/DDBJ databases">
        <title>Antimicrobial susceptibility and clonality of vaginal-derived multi-drug resistant Mobiluncus isolates in China.</title>
        <authorList>
            <person name="Zhang X."/>
        </authorList>
    </citation>
    <scope>NUCLEOTIDE SEQUENCE [LARGE SCALE GENOMIC DNA]</scope>
    <source>
        <strain evidence="6 9">19</strain>
    </source>
</reference>
<keyword evidence="1" id="KW-0001">2Fe-2S</keyword>
<evidence type="ECO:0000256" key="2">
    <source>
        <dbReference type="ARBA" id="ARBA00022723"/>
    </source>
</evidence>
<dbReference type="AlphaFoldDB" id="A0A2X2YN35"/>
<dbReference type="EMBL" id="JABCUI010000001">
    <property type="protein sequence ID" value="NMW86903.1"/>
    <property type="molecule type" value="Genomic_DNA"/>
</dbReference>
<protein>
    <submittedName>
        <fullName evidence="7">Digoxigenin ferredoxin subunit</fullName>
    </submittedName>
    <submittedName>
        <fullName evidence="6">Non-heme iron oxygenase ferredoxin subunit</fullName>
    </submittedName>
</protein>
<evidence type="ECO:0000256" key="3">
    <source>
        <dbReference type="ARBA" id="ARBA00023004"/>
    </source>
</evidence>
<name>A0A2X2YN35_9ACTO</name>
<dbReference type="GeneID" id="55565973"/>
<reference evidence="7 8" key="1">
    <citation type="submission" date="2018-06" db="EMBL/GenBank/DDBJ databases">
        <authorList>
            <consortium name="Pathogen Informatics"/>
            <person name="Doyle S."/>
        </authorList>
    </citation>
    <scope>NUCLEOTIDE SEQUENCE [LARGE SCALE GENOMIC DNA]</scope>
    <source>
        <strain evidence="7 8">NCTC11820</strain>
    </source>
</reference>
<dbReference type="GO" id="GO:0046872">
    <property type="term" value="F:metal ion binding"/>
    <property type="evidence" value="ECO:0007669"/>
    <property type="project" value="UniProtKB-KW"/>
</dbReference>
<evidence type="ECO:0000259" key="5">
    <source>
        <dbReference type="PROSITE" id="PS51296"/>
    </source>
</evidence>
<dbReference type="SUPFAM" id="SSF50022">
    <property type="entry name" value="ISP domain"/>
    <property type="match status" value="1"/>
</dbReference>
<keyword evidence="3" id="KW-0408">Iron</keyword>
<dbReference type="PANTHER" id="PTHR21496">
    <property type="entry name" value="FERREDOXIN-RELATED"/>
    <property type="match status" value="1"/>
</dbReference>
<feature type="domain" description="Rieske" evidence="5">
    <location>
        <begin position="4"/>
        <end position="99"/>
    </location>
</feature>
<dbReference type="Gene3D" id="2.102.10.10">
    <property type="entry name" value="Rieske [2Fe-2S] iron-sulphur domain"/>
    <property type="match status" value="1"/>
</dbReference>
<evidence type="ECO:0000313" key="8">
    <source>
        <dbReference type="Proteomes" id="UP000250245"/>
    </source>
</evidence>
<dbReference type="CDD" id="cd03528">
    <property type="entry name" value="Rieske_RO_ferredoxin"/>
    <property type="match status" value="1"/>
</dbReference>
<dbReference type="OMA" id="NICTHGH"/>
<dbReference type="EMBL" id="UASJ01000001">
    <property type="protein sequence ID" value="SQB64373.1"/>
    <property type="molecule type" value="Genomic_DNA"/>
</dbReference>
<dbReference type="PANTHER" id="PTHR21496:SF23">
    <property type="entry name" value="3-PHENYLPROPIONATE_CINNAMIC ACID DIOXYGENASE FERREDOXIN SUBUNIT"/>
    <property type="match status" value="1"/>
</dbReference>
<keyword evidence="2" id="KW-0479">Metal-binding</keyword>
<evidence type="ECO:0000313" key="7">
    <source>
        <dbReference type="EMBL" id="SQB64373.1"/>
    </source>
</evidence>
<proteinExistence type="predicted"/>
<dbReference type="RefSeq" id="WP_004006623.1">
    <property type="nucleotide sequence ID" value="NZ_CAMYEK010000004.1"/>
</dbReference>
<accession>A0A2X2YN35</accession>
<dbReference type="GO" id="GO:0016705">
    <property type="term" value="F:oxidoreductase activity, acting on paired donors, with incorporation or reduction of molecular oxygen"/>
    <property type="evidence" value="ECO:0007669"/>
    <property type="project" value="UniProtKB-ARBA"/>
</dbReference>
<dbReference type="Pfam" id="PF00355">
    <property type="entry name" value="Rieske"/>
    <property type="match status" value="1"/>
</dbReference>
<dbReference type="Proteomes" id="UP000250245">
    <property type="component" value="Unassembled WGS sequence"/>
</dbReference>
<dbReference type="Proteomes" id="UP000553981">
    <property type="component" value="Unassembled WGS sequence"/>
</dbReference>
<evidence type="ECO:0000313" key="6">
    <source>
        <dbReference type="EMBL" id="NMW86903.1"/>
    </source>
</evidence>
<dbReference type="InterPro" id="IPR036922">
    <property type="entry name" value="Rieske_2Fe-2S_sf"/>
</dbReference>
<dbReference type="InterPro" id="IPR017941">
    <property type="entry name" value="Rieske_2Fe-2S"/>
</dbReference>